<evidence type="ECO:0000313" key="2">
    <source>
        <dbReference type="EnsemblPlants" id="ONIVA11G16210.1"/>
    </source>
</evidence>
<accession>A0A0E0J312</accession>
<reference evidence="2" key="1">
    <citation type="submission" date="2015-04" db="UniProtKB">
        <authorList>
            <consortium name="EnsemblPlants"/>
        </authorList>
    </citation>
    <scope>IDENTIFICATION</scope>
    <source>
        <strain evidence="2">SL10</strain>
    </source>
</reference>
<dbReference type="HOGENOM" id="CLU_2780197_0_0_1"/>
<evidence type="ECO:0000256" key="1">
    <source>
        <dbReference type="SAM" id="MobiDB-lite"/>
    </source>
</evidence>
<protein>
    <submittedName>
        <fullName evidence="2">Uncharacterized protein</fullName>
    </submittedName>
</protein>
<sequence>MEVVDAEELAALDGNAYSAEFAGAGSSRAATAVLPASHSPPPAPLFPPRRTDGAGCRPLPHGRQGTGKD</sequence>
<dbReference type="EnsemblPlants" id="ONIVA11G16210.1">
    <property type="protein sequence ID" value="ONIVA11G16210.1"/>
    <property type="gene ID" value="ONIVA11G16210"/>
</dbReference>
<keyword evidence="3" id="KW-1185">Reference proteome</keyword>
<dbReference type="AlphaFoldDB" id="A0A0E0J312"/>
<proteinExistence type="predicted"/>
<reference evidence="2" key="2">
    <citation type="submission" date="2018-04" db="EMBL/GenBank/DDBJ databases">
        <title>OnivRS2 (Oryza nivara Reference Sequence Version 2).</title>
        <authorList>
            <person name="Zhang J."/>
            <person name="Kudrna D."/>
            <person name="Lee S."/>
            <person name="Talag J."/>
            <person name="Rajasekar S."/>
            <person name="Welchert J."/>
            <person name="Hsing Y.-I."/>
            <person name="Wing R.A."/>
        </authorList>
    </citation>
    <scope>NUCLEOTIDE SEQUENCE [LARGE SCALE GENOMIC DNA]</scope>
    <source>
        <strain evidence="2">SL10</strain>
    </source>
</reference>
<evidence type="ECO:0000313" key="3">
    <source>
        <dbReference type="Proteomes" id="UP000006591"/>
    </source>
</evidence>
<feature type="region of interest" description="Disordered" evidence="1">
    <location>
        <begin position="34"/>
        <end position="69"/>
    </location>
</feature>
<feature type="compositionally biased region" description="Pro residues" evidence="1">
    <location>
        <begin position="38"/>
        <end position="47"/>
    </location>
</feature>
<dbReference type="Proteomes" id="UP000006591">
    <property type="component" value="Chromosome 11"/>
</dbReference>
<organism evidence="2">
    <name type="scientific">Oryza nivara</name>
    <name type="common">Indian wild rice</name>
    <name type="synonym">Oryza sativa f. spontanea</name>
    <dbReference type="NCBI Taxonomy" id="4536"/>
    <lineage>
        <taxon>Eukaryota</taxon>
        <taxon>Viridiplantae</taxon>
        <taxon>Streptophyta</taxon>
        <taxon>Embryophyta</taxon>
        <taxon>Tracheophyta</taxon>
        <taxon>Spermatophyta</taxon>
        <taxon>Magnoliopsida</taxon>
        <taxon>Liliopsida</taxon>
        <taxon>Poales</taxon>
        <taxon>Poaceae</taxon>
        <taxon>BOP clade</taxon>
        <taxon>Oryzoideae</taxon>
        <taxon>Oryzeae</taxon>
        <taxon>Oryzinae</taxon>
        <taxon>Oryza</taxon>
    </lineage>
</organism>
<name>A0A0E0J312_ORYNI</name>
<dbReference type="Gramene" id="ONIVA11G16210.1">
    <property type="protein sequence ID" value="ONIVA11G16210.1"/>
    <property type="gene ID" value="ONIVA11G16210"/>
</dbReference>